<proteinExistence type="predicted"/>
<dbReference type="RefSeq" id="WP_167857371.1">
    <property type="nucleotide sequence ID" value="NZ_SIJK02000019.1"/>
</dbReference>
<dbReference type="Pfam" id="PF13304">
    <property type="entry name" value="AAA_21"/>
    <property type="match status" value="2"/>
</dbReference>
<keyword evidence="2" id="KW-0067">ATP-binding</keyword>
<feature type="domain" description="ATPase AAA-type core" evidence="1">
    <location>
        <begin position="48"/>
        <end position="151"/>
    </location>
</feature>
<dbReference type="PANTHER" id="PTHR40396:SF1">
    <property type="entry name" value="ATPASE AAA-TYPE CORE DOMAIN-CONTAINING PROTEIN"/>
    <property type="match status" value="1"/>
</dbReference>
<protein>
    <submittedName>
        <fullName evidence="2">ATP-binding protein</fullName>
    </submittedName>
</protein>
<dbReference type="EMBL" id="SIJK02000019">
    <property type="protein sequence ID" value="MBP1466458.1"/>
    <property type="molecule type" value="Genomic_DNA"/>
</dbReference>
<accession>A0ABS4DAK3</accession>
<dbReference type="InterPro" id="IPR003959">
    <property type="entry name" value="ATPase_AAA_core"/>
</dbReference>
<evidence type="ECO:0000313" key="2">
    <source>
        <dbReference type="EMBL" id="MBP1466458.1"/>
    </source>
</evidence>
<keyword evidence="2" id="KW-0547">Nucleotide-binding</keyword>
<dbReference type="InterPro" id="IPR027417">
    <property type="entry name" value="P-loop_NTPase"/>
</dbReference>
<dbReference type="GO" id="GO:0005524">
    <property type="term" value="F:ATP binding"/>
    <property type="evidence" value="ECO:0007669"/>
    <property type="project" value="UniProtKB-KW"/>
</dbReference>
<name>A0ABS4DAK3_9CHLR</name>
<comment type="caution">
    <text evidence="2">The sequence shown here is derived from an EMBL/GenBank/DDBJ whole genome shotgun (WGS) entry which is preliminary data.</text>
</comment>
<dbReference type="SUPFAM" id="SSF52540">
    <property type="entry name" value="P-loop containing nucleoside triphosphate hydrolases"/>
    <property type="match status" value="1"/>
</dbReference>
<dbReference type="Gene3D" id="3.40.50.300">
    <property type="entry name" value="P-loop containing nucleotide triphosphate hydrolases"/>
    <property type="match status" value="1"/>
</dbReference>
<dbReference type="PANTHER" id="PTHR40396">
    <property type="entry name" value="ATPASE-LIKE PROTEIN"/>
    <property type="match status" value="1"/>
</dbReference>
<evidence type="ECO:0000313" key="3">
    <source>
        <dbReference type="Proteomes" id="UP001193081"/>
    </source>
</evidence>
<organism evidence="2 3">
    <name type="scientific">Candidatus Chloroploca mongolica</name>
    <dbReference type="NCBI Taxonomy" id="2528176"/>
    <lineage>
        <taxon>Bacteria</taxon>
        <taxon>Bacillati</taxon>
        <taxon>Chloroflexota</taxon>
        <taxon>Chloroflexia</taxon>
        <taxon>Chloroflexales</taxon>
        <taxon>Chloroflexineae</taxon>
        <taxon>Oscillochloridaceae</taxon>
        <taxon>Candidatus Chloroploca</taxon>
    </lineage>
</organism>
<reference evidence="2 3" key="1">
    <citation type="submission" date="2021-03" db="EMBL/GenBank/DDBJ databases">
        <authorList>
            <person name="Grouzdev D.S."/>
        </authorList>
    </citation>
    <scope>NUCLEOTIDE SEQUENCE [LARGE SCALE GENOMIC DNA]</scope>
    <source>
        <strain evidence="2 3">M50-1</strain>
    </source>
</reference>
<sequence length="464" mass="52727">MMIEFNVKNFRSFRDEQRFSLVASTADKSLAENVGTSPKFKHRLLRSAVVYGPNASGKSNLIMALGFLQLLILRAAQSSPTPGLRLIDHPLLKPFALEVASSTAPTRFELHMLHEGVRYQYGITLDRRAIYEEWLIAYPKGQPQVWFDRQWHTGVDKNRLQVDMIREQASGFADNAVEHTGQGDAKFYTWYFGPRLTGEKQRLTDLSRIDVPFLSTGATFGNQQLRHVFDWFARGLSVLNPWGRPDLAGETARQTLDNSELRSRIRDLLAHADFGIEDFRVQEIPIKEDPLFGSVPEQLLSAIDGLDIRRVDIRMRHRALQLPEGSIEFDRDDESLGTLRFFGIVGPVVDALTRGATLCIDEFDDSLHPLLVRHLIGLFHTSTTNPHNAQLVMNTHDATLLDTQLFRRDQIWLTEKQIDGATSLTPLTDYRPRKEESLMRGYLQGRYGGVPILDQMVKSSEAKQ</sequence>
<evidence type="ECO:0000259" key="1">
    <source>
        <dbReference type="Pfam" id="PF13304"/>
    </source>
</evidence>
<feature type="domain" description="ATPase AAA-type core" evidence="1">
    <location>
        <begin position="308"/>
        <end position="402"/>
    </location>
</feature>
<gene>
    <name evidence="2" type="ORF">EYB53_012155</name>
</gene>
<dbReference type="Proteomes" id="UP001193081">
    <property type="component" value="Unassembled WGS sequence"/>
</dbReference>
<keyword evidence="3" id="KW-1185">Reference proteome</keyword>